<dbReference type="Proteomes" id="UP000195807">
    <property type="component" value="Plasmid pCME4A9I"/>
</dbReference>
<keyword evidence="2" id="KW-0378">Hydrolase</keyword>
<dbReference type="GO" id="GO:0016798">
    <property type="term" value="F:hydrolase activity, acting on glycosyl bonds"/>
    <property type="evidence" value="ECO:0007669"/>
    <property type="project" value="UniProtKB-KW"/>
</dbReference>
<proteinExistence type="inferred from homology"/>
<dbReference type="GO" id="GO:0010411">
    <property type="term" value="P:xyloglucan metabolic process"/>
    <property type="evidence" value="ECO:0007669"/>
    <property type="project" value="TreeGrafter"/>
</dbReference>
<keyword evidence="7" id="KW-0614">Plasmid</keyword>
<reference evidence="7 8" key="1">
    <citation type="submission" date="2017-01" db="EMBL/GenBank/DDBJ databases">
        <title>Complete genome sequence of esterase-producing bacterium Croceicoccus marinus E4A9.</title>
        <authorList>
            <person name="Wu Y.-H."/>
            <person name="Cheng H."/>
            <person name="Xu L."/>
            <person name="Huo Y.-Y."/>
            <person name="Wang C.-S."/>
            <person name="Xu X.-W."/>
        </authorList>
    </citation>
    <scope>NUCLEOTIDE SEQUENCE [LARGE SCALE GENOMIC DNA]</scope>
    <source>
        <strain evidence="7 8">E4A9</strain>
        <plasmid evidence="8">Plasmid pcme4a9i</plasmid>
    </source>
</reference>
<dbReference type="OrthoDB" id="9764804at2"/>
<dbReference type="PANTHER" id="PTHR43739:SF2">
    <property type="entry name" value="OLIGOXYLOGLUCAN-REDUCING END-SPECIFIC XYLOGLUCANASE-RELATED"/>
    <property type="match status" value="1"/>
</dbReference>
<dbReference type="Gene3D" id="2.130.10.10">
    <property type="entry name" value="YVTN repeat-like/Quinoprotein amine dehydrogenase"/>
    <property type="match status" value="2"/>
</dbReference>
<keyword evidence="5" id="KW-0624">Polysaccharide degradation</keyword>
<evidence type="ECO:0000256" key="6">
    <source>
        <dbReference type="ARBA" id="ARBA00037986"/>
    </source>
</evidence>
<dbReference type="SUPFAM" id="SSF110296">
    <property type="entry name" value="Oligoxyloglucan reducing end-specific cellobiohydrolase"/>
    <property type="match status" value="2"/>
</dbReference>
<protein>
    <submittedName>
        <fullName evidence="7">Uncharacterized protein</fullName>
    </submittedName>
</protein>
<accession>A0A1Z1FHH5</accession>
<organism evidence="7 8">
    <name type="scientific">Croceicoccus marinus</name>
    <dbReference type="NCBI Taxonomy" id="450378"/>
    <lineage>
        <taxon>Bacteria</taxon>
        <taxon>Pseudomonadati</taxon>
        <taxon>Pseudomonadota</taxon>
        <taxon>Alphaproteobacteria</taxon>
        <taxon>Sphingomonadales</taxon>
        <taxon>Erythrobacteraceae</taxon>
        <taxon>Croceicoccus</taxon>
    </lineage>
</organism>
<dbReference type="PANTHER" id="PTHR43739">
    <property type="entry name" value="XYLOGLUCANASE (EUROFUNG)"/>
    <property type="match status" value="1"/>
</dbReference>
<dbReference type="EMBL" id="CP019603">
    <property type="protein sequence ID" value="ARU18183.1"/>
    <property type="molecule type" value="Genomic_DNA"/>
</dbReference>
<evidence type="ECO:0000313" key="7">
    <source>
        <dbReference type="EMBL" id="ARU18183.1"/>
    </source>
</evidence>
<name>A0A1Z1FHH5_9SPHN</name>
<sequence length="581" mass="63030">MFGSREEGLQRSIDYGASWQRCQAFPWSGVGQADRRGEDVAIGISFVIFDPAPGSRRVFAGIADTGAPRIAMSADGGESWTALAGGPPADLIPVKAAIDGQGTLYVTCSDKAGPSGITRGAVWRLRPDGGWSDITPDKRADAPAGGYMGVAADRSRPGRVLVTTIDRWRPGDTIWHTRDGGDSWEDLGPRSTRDVGISPFLMQDEDHAELGHWLAGLAIDPFDGSRAAYTTGATVYRTDELDAKGDIRWRPWVAGIEQTAIISLLSPPGGAPLVSGFGDIAGFVHDDLQVSPPRMHLNPHLTNTNNLDYAGLHPDVLVRSGNRHGDQVPTAALAWSEDGGRIWNPLRAKLPAHEEQDRDGQAHVVAGADGRTFAVSTPVPLLSRDRGESWQAIAGLPERGRPVADKQDPRLFYALDFERGLFLRSEDHGRSFAPTTARGLPADLSAARPRSRETPYPLIAWHGARGALWLKLGERLYRSTDAGDSWTRIGAAIRAELFALGRPASGSQEPTLFVAGEFQGQRGLFRQADGDRGWLRIDDDAHRWGHEYRVIEGDPKVFGRLYVGTNGRGILYGDPVFHGKE</sequence>
<keyword evidence="8" id="KW-1185">Reference proteome</keyword>
<dbReference type="GO" id="GO:0000272">
    <property type="term" value="P:polysaccharide catabolic process"/>
    <property type="evidence" value="ECO:0007669"/>
    <property type="project" value="UniProtKB-KW"/>
</dbReference>
<evidence type="ECO:0000256" key="3">
    <source>
        <dbReference type="ARBA" id="ARBA00023277"/>
    </source>
</evidence>
<comment type="similarity">
    <text evidence="6">Belongs to the glycosyl hydrolase 74 family.</text>
</comment>
<dbReference type="AlphaFoldDB" id="A0A1Z1FHH5"/>
<evidence type="ECO:0000256" key="5">
    <source>
        <dbReference type="ARBA" id="ARBA00023326"/>
    </source>
</evidence>
<evidence type="ECO:0000256" key="4">
    <source>
        <dbReference type="ARBA" id="ARBA00023295"/>
    </source>
</evidence>
<evidence type="ECO:0000256" key="2">
    <source>
        <dbReference type="ARBA" id="ARBA00022801"/>
    </source>
</evidence>
<evidence type="ECO:0000313" key="8">
    <source>
        <dbReference type="Proteomes" id="UP000195807"/>
    </source>
</evidence>
<dbReference type="STRING" id="450378.GCA_001661675_03411"/>
<keyword evidence="4" id="KW-0326">Glycosidase</keyword>
<dbReference type="InterPro" id="IPR015943">
    <property type="entry name" value="WD40/YVTN_repeat-like_dom_sf"/>
</dbReference>
<dbReference type="KEGG" id="cman:A9D14_16965"/>
<geneLocation type="plasmid" evidence="8">
    <name>pcme4a9i</name>
</geneLocation>
<evidence type="ECO:0000256" key="1">
    <source>
        <dbReference type="ARBA" id="ARBA00022729"/>
    </source>
</evidence>
<keyword evidence="1" id="KW-0732">Signal</keyword>
<keyword evidence="3" id="KW-0119">Carbohydrate metabolism</keyword>
<dbReference type="InterPro" id="IPR052025">
    <property type="entry name" value="Xyloglucanase_GH74"/>
</dbReference>
<gene>
    <name evidence="7" type="ORF">A9D14_16965</name>
</gene>